<reference evidence="2 3" key="1">
    <citation type="submission" date="2014-12" db="EMBL/GenBank/DDBJ databases">
        <title>Draft genome sequences of 10 type strains of Lactococcus.</title>
        <authorList>
            <person name="Sun Z."/>
            <person name="Zhong Z."/>
            <person name="Liu W."/>
            <person name="Zhang W."/>
            <person name="Zhang H."/>
        </authorList>
    </citation>
    <scope>NUCLEOTIDE SEQUENCE [LARGE SCALE GENOMIC DNA]</scope>
    <source>
        <strain evidence="2 3">DSM 20686</strain>
    </source>
</reference>
<sequence length="223" mass="24958">MENYIDQLTGKNSEYVHIITRELVKIGKTDEEIKAILSEILPQIVAAQEQRVLAKDLLGTPSEFTAKYTPQTQLSKSTKADQYDNETPVLMWLDSALLMLGFITILNAIMSIFNKGARAYGIVTLVTMSFAAGFVIYLMYRLVYKPQNEGKKRPGFKSYAILTLAFLAWIILYSLSALLPASLNPSPNSYVVGVIGLIALGIRYLLKRKYHIRSAMATSPKRN</sequence>
<dbReference type="OrthoDB" id="2360056at2"/>
<dbReference type="STRING" id="1348632.GCA_001591745_01175"/>
<feature type="transmembrane region" description="Helical" evidence="1">
    <location>
        <begin position="89"/>
        <end position="113"/>
    </location>
</feature>
<organism evidence="2 3">
    <name type="scientific">Pseudolactococcus plantarum</name>
    <dbReference type="NCBI Taxonomy" id="1365"/>
    <lineage>
        <taxon>Bacteria</taxon>
        <taxon>Bacillati</taxon>
        <taxon>Bacillota</taxon>
        <taxon>Bacilli</taxon>
        <taxon>Lactobacillales</taxon>
        <taxon>Streptococcaceae</taxon>
        <taxon>Pseudolactococcus</taxon>
    </lineage>
</organism>
<protein>
    <recommendedName>
        <fullName evidence="4">Integral membrane protein</fullName>
    </recommendedName>
</protein>
<dbReference type="EMBL" id="JXJX01000008">
    <property type="protein sequence ID" value="PCS06484.1"/>
    <property type="molecule type" value="Genomic_DNA"/>
</dbReference>
<proteinExistence type="predicted"/>
<evidence type="ECO:0000256" key="1">
    <source>
        <dbReference type="SAM" id="Phobius"/>
    </source>
</evidence>
<gene>
    <name evidence="2" type="ORF">RU87_GL001693</name>
</gene>
<evidence type="ECO:0000313" key="2">
    <source>
        <dbReference type="EMBL" id="PCS06484.1"/>
    </source>
</evidence>
<dbReference type="InterPro" id="IPR009214">
    <property type="entry name" value="DUF1129"/>
</dbReference>
<dbReference type="AlphaFoldDB" id="A0A2A5RZ56"/>
<evidence type="ECO:0008006" key="4">
    <source>
        <dbReference type="Google" id="ProtNLM"/>
    </source>
</evidence>
<keyword evidence="1" id="KW-0812">Transmembrane</keyword>
<comment type="caution">
    <text evidence="2">The sequence shown here is derived from an EMBL/GenBank/DDBJ whole genome shotgun (WGS) entry which is preliminary data.</text>
</comment>
<feature type="transmembrane region" description="Helical" evidence="1">
    <location>
        <begin position="189"/>
        <end position="206"/>
    </location>
</feature>
<evidence type="ECO:0000313" key="3">
    <source>
        <dbReference type="Proteomes" id="UP000242246"/>
    </source>
</evidence>
<dbReference type="RefSeq" id="WP_068162956.1">
    <property type="nucleotide sequence ID" value="NZ_JXJX01000008.1"/>
</dbReference>
<name>A0A2A5RZ56_9LACT</name>
<keyword evidence="3" id="KW-1185">Reference proteome</keyword>
<keyword evidence="1" id="KW-0472">Membrane</keyword>
<dbReference type="PIRSF" id="PIRSF033111">
    <property type="entry name" value="UCP033111"/>
    <property type="match status" value="1"/>
</dbReference>
<keyword evidence="1" id="KW-1133">Transmembrane helix</keyword>
<dbReference type="Pfam" id="PF06570">
    <property type="entry name" value="DUF1129"/>
    <property type="match status" value="1"/>
</dbReference>
<accession>A0A2A5RZ56</accession>
<dbReference type="Proteomes" id="UP000242246">
    <property type="component" value="Unassembled WGS sequence"/>
</dbReference>
<feature type="transmembrane region" description="Helical" evidence="1">
    <location>
        <begin position="119"/>
        <end position="140"/>
    </location>
</feature>
<feature type="transmembrane region" description="Helical" evidence="1">
    <location>
        <begin position="161"/>
        <end position="183"/>
    </location>
</feature>